<dbReference type="OrthoDB" id="6359943at2759"/>
<organism evidence="3 4">
    <name type="scientific">Cotesia congregata</name>
    <name type="common">Parasitoid wasp</name>
    <name type="synonym">Apanteles congregatus</name>
    <dbReference type="NCBI Taxonomy" id="51543"/>
    <lineage>
        <taxon>Eukaryota</taxon>
        <taxon>Metazoa</taxon>
        <taxon>Ecdysozoa</taxon>
        <taxon>Arthropoda</taxon>
        <taxon>Hexapoda</taxon>
        <taxon>Insecta</taxon>
        <taxon>Pterygota</taxon>
        <taxon>Neoptera</taxon>
        <taxon>Endopterygota</taxon>
        <taxon>Hymenoptera</taxon>
        <taxon>Apocrita</taxon>
        <taxon>Ichneumonoidea</taxon>
        <taxon>Braconidae</taxon>
        <taxon>Microgastrinae</taxon>
        <taxon>Cotesia</taxon>
    </lineage>
</organism>
<gene>
    <name evidence="3" type="ORF">HICCMSTLAB_LOCUS12274</name>
</gene>
<dbReference type="Proteomes" id="UP000786811">
    <property type="component" value="Unassembled WGS sequence"/>
</dbReference>
<comment type="caution">
    <text evidence="3">The sequence shown here is derived from an EMBL/GenBank/DDBJ whole genome shotgun (WGS) entry which is preliminary data.</text>
</comment>
<dbReference type="Pfam" id="PF00651">
    <property type="entry name" value="BTB"/>
    <property type="match status" value="1"/>
</dbReference>
<dbReference type="EMBL" id="CAJNRD030001124">
    <property type="protein sequence ID" value="CAG5106466.1"/>
    <property type="molecule type" value="Genomic_DNA"/>
</dbReference>
<dbReference type="SUPFAM" id="SSF54695">
    <property type="entry name" value="POZ domain"/>
    <property type="match status" value="1"/>
</dbReference>
<evidence type="ECO:0000259" key="2">
    <source>
        <dbReference type="PROSITE" id="PS50097"/>
    </source>
</evidence>
<feature type="domain" description="BTB" evidence="2">
    <location>
        <begin position="70"/>
        <end position="140"/>
    </location>
</feature>
<name>A0A8J2HNL3_COTCN</name>
<reference evidence="3" key="1">
    <citation type="submission" date="2021-04" db="EMBL/GenBank/DDBJ databases">
        <authorList>
            <person name="Chebbi M.A.C M."/>
        </authorList>
    </citation>
    <scope>NUCLEOTIDE SEQUENCE</scope>
</reference>
<dbReference type="Gene3D" id="3.30.710.10">
    <property type="entry name" value="Potassium Channel Kv1.1, Chain A"/>
    <property type="match status" value="1"/>
</dbReference>
<keyword evidence="1" id="KW-0217">Developmental protein</keyword>
<keyword evidence="4" id="KW-1185">Reference proteome</keyword>
<dbReference type="CDD" id="cd18305">
    <property type="entry name" value="BTB_POZ_GCL"/>
    <property type="match status" value="1"/>
</dbReference>
<dbReference type="GO" id="GO:0007281">
    <property type="term" value="P:germ cell development"/>
    <property type="evidence" value="ECO:0007669"/>
    <property type="project" value="InterPro"/>
</dbReference>
<dbReference type="PANTHER" id="PTHR23231">
    <property type="entry name" value="GERM CELL-LESS PROTEIN"/>
    <property type="match status" value="1"/>
</dbReference>
<accession>A0A8J2HNL3</accession>
<evidence type="ECO:0000256" key="1">
    <source>
        <dbReference type="ARBA" id="ARBA00022473"/>
    </source>
</evidence>
<dbReference type="InterPro" id="IPR043380">
    <property type="entry name" value="Gcl-like"/>
</dbReference>
<dbReference type="PROSITE" id="PS50097">
    <property type="entry name" value="BTB"/>
    <property type="match status" value="1"/>
</dbReference>
<dbReference type="PANTHER" id="PTHR23231:SF17">
    <property type="entry name" value="BTB DOMAIN-CONTAINING PROTEIN"/>
    <property type="match status" value="1"/>
</dbReference>
<dbReference type="AlphaFoldDB" id="A0A8J2HNL3"/>
<dbReference type="InterPro" id="IPR011333">
    <property type="entry name" value="SKP1/BTB/POZ_sf"/>
</dbReference>
<dbReference type="SMART" id="SM00225">
    <property type="entry name" value="BTB"/>
    <property type="match status" value="1"/>
</dbReference>
<evidence type="ECO:0000313" key="4">
    <source>
        <dbReference type="Proteomes" id="UP000786811"/>
    </source>
</evidence>
<evidence type="ECO:0000313" key="3">
    <source>
        <dbReference type="EMBL" id="CAG5106466.1"/>
    </source>
</evidence>
<protein>
    <submittedName>
        <fullName evidence="3">Similar to gcl: Protein germ cell-less (Drosophila melanogaster)</fullName>
    </submittedName>
</protein>
<sequence>MGGYVSKIASMSNFAVNTVYRGRKRKCIEEDDCDSDSEFIDRTLQTPKKRKLLTTAQYIYKTLFQEEKGSDITVYMLGRPWRLHKVYISQSPYFASMFSGSWKETNQKFVPVEITDSNISIDSLSIVLGSFYQDEVSIEPKNVISILATSTLFQLQGLIDQCTEIMIETTNIKTVVPYYNAAVSYGVPTVKAAAKRWLEVNLLGYGSRYPSFLKEITPELMVELIKSSELVAIQTEFCIYMMLRVWLFIHMQNKEDTEVDEYFKKHTWTKALFETAEGKEFAEPFRALRMKYLLLHDQDVKILNSDNLIPAEWLHDAYKEQWLHLLRIDADKDADCGFCETDRLFFWLCFRPKQMNEEEFAQECFRCGRCIEKPGEHIWRWTAFQFGLDLVVYLDTSSLGIRRNNRTDANHISANHSKRNIIIRVCLFSLNEQRQIKHYQNSGVLRLTLHKNEEKQVMSLDKQLTYPLYISVNMQVVTPFTKSEEEEKPSGIASLKTTILFRDNQLTYSSSLNL</sequence>
<proteinExistence type="predicted"/>
<dbReference type="InterPro" id="IPR000210">
    <property type="entry name" value="BTB/POZ_dom"/>
</dbReference>